<evidence type="ECO:0000313" key="15">
    <source>
        <dbReference type="EMBL" id="VVC90276.1"/>
    </source>
</evidence>
<dbReference type="GO" id="GO:0004768">
    <property type="term" value="F:stearoyl-CoA 9-desaturase activity"/>
    <property type="evidence" value="ECO:0007669"/>
    <property type="project" value="TreeGrafter"/>
</dbReference>
<dbReference type="GO" id="GO:0005789">
    <property type="term" value="C:endoplasmic reticulum membrane"/>
    <property type="evidence" value="ECO:0007669"/>
    <property type="project" value="TreeGrafter"/>
</dbReference>
<keyword evidence="16" id="KW-1185">Reference proteome</keyword>
<comment type="similarity">
    <text evidence="2 12">Belongs to the fatty acid desaturase type 1 family.</text>
</comment>
<keyword evidence="11 12" id="KW-0275">Fatty acid biosynthesis</keyword>
<feature type="transmembrane region" description="Helical" evidence="13">
    <location>
        <begin position="207"/>
        <end position="225"/>
    </location>
</feature>
<evidence type="ECO:0000256" key="12">
    <source>
        <dbReference type="RuleBase" id="RU000581"/>
    </source>
</evidence>
<feature type="transmembrane region" description="Helical" evidence="13">
    <location>
        <begin position="56"/>
        <end position="76"/>
    </location>
</feature>
<comment type="subcellular location">
    <subcellularLocation>
        <location evidence="1">Membrane</location>
        <topology evidence="1">Multi-pass membrane protein</topology>
    </subcellularLocation>
</comment>
<dbReference type="PANTHER" id="PTHR11351">
    <property type="entry name" value="ACYL-COA DESATURASE"/>
    <property type="match status" value="1"/>
</dbReference>
<evidence type="ECO:0000256" key="7">
    <source>
        <dbReference type="ARBA" id="ARBA00023002"/>
    </source>
</evidence>
<keyword evidence="7 12" id="KW-0560">Oxidoreductase</keyword>
<dbReference type="CDD" id="cd03505">
    <property type="entry name" value="Delta9-FADS-like"/>
    <property type="match status" value="1"/>
</dbReference>
<dbReference type="Pfam" id="PF00487">
    <property type="entry name" value="FA_desaturase"/>
    <property type="match status" value="1"/>
</dbReference>
<dbReference type="PRINTS" id="PR00075">
    <property type="entry name" value="FACDDSATRASE"/>
</dbReference>
<dbReference type="Proteomes" id="UP000324832">
    <property type="component" value="Unassembled WGS sequence"/>
</dbReference>
<evidence type="ECO:0000256" key="5">
    <source>
        <dbReference type="ARBA" id="ARBA00022832"/>
    </source>
</evidence>
<name>A0A5E4PXX7_9NEOP</name>
<evidence type="ECO:0000313" key="16">
    <source>
        <dbReference type="Proteomes" id="UP000324832"/>
    </source>
</evidence>
<keyword evidence="5" id="KW-0276">Fatty acid metabolism</keyword>
<dbReference type="PANTHER" id="PTHR11351:SF21">
    <property type="entry name" value="GH07782P"/>
    <property type="match status" value="1"/>
</dbReference>
<feature type="transmembrane region" description="Helical" evidence="13">
    <location>
        <begin position="88"/>
        <end position="110"/>
    </location>
</feature>
<reference evidence="15 16" key="1">
    <citation type="submission" date="2017-07" db="EMBL/GenBank/DDBJ databases">
        <authorList>
            <person name="Talla V."/>
            <person name="Backstrom N."/>
        </authorList>
    </citation>
    <scope>NUCLEOTIDE SEQUENCE [LARGE SCALE GENOMIC DNA]</scope>
</reference>
<proteinExistence type="inferred from homology"/>
<organism evidence="15 16">
    <name type="scientific">Leptidea sinapis</name>
    <dbReference type="NCBI Taxonomy" id="189913"/>
    <lineage>
        <taxon>Eukaryota</taxon>
        <taxon>Metazoa</taxon>
        <taxon>Ecdysozoa</taxon>
        <taxon>Arthropoda</taxon>
        <taxon>Hexapoda</taxon>
        <taxon>Insecta</taxon>
        <taxon>Pterygota</taxon>
        <taxon>Neoptera</taxon>
        <taxon>Endopterygota</taxon>
        <taxon>Lepidoptera</taxon>
        <taxon>Glossata</taxon>
        <taxon>Ditrysia</taxon>
        <taxon>Papilionoidea</taxon>
        <taxon>Pieridae</taxon>
        <taxon>Dismorphiinae</taxon>
        <taxon>Leptidea</taxon>
    </lineage>
</organism>
<protein>
    <recommendedName>
        <fullName evidence="14">Fatty acid desaturase domain-containing protein</fullName>
    </recommendedName>
</protein>
<accession>A0A5E4PXX7</accession>
<dbReference type="InterPro" id="IPR015876">
    <property type="entry name" value="Acyl-CoA_DS"/>
</dbReference>
<comment type="cofactor">
    <cofactor evidence="12">
        <name>Fe(2+)</name>
        <dbReference type="ChEBI" id="CHEBI:29033"/>
    </cofactor>
</comment>
<evidence type="ECO:0000259" key="14">
    <source>
        <dbReference type="Pfam" id="PF00487"/>
    </source>
</evidence>
<gene>
    <name evidence="15" type="ORF">LSINAPIS_LOCUS3219</name>
</gene>
<evidence type="ECO:0000256" key="6">
    <source>
        <dbReference type="ARBA" id="ARBA00022989"/>
    </source>
</evidence>
<evidence type="ECO:0000256" key="8">
    <source>
        <dbReference type="ARBA" id="ARBA00023004"/>
    </source>
</evidence>
<evidence type="ECO:0000256" key="13">
    <source>
        <dbReference type="SAM" id="Phobius"/>
    </source>
</evidence>
<dbReference type="AlphaFoldDB" id="A0A5E4PXX7"/>
<feature type="transmembrane region" description="Helical" evidence="13">
    <location>
        <begin position="231"/>
        <end position="257"/>
    </location>
</feature>
<feature type="domain" description="Fatty acid desaturase" evidence="14">
    <location>
        <begin position="90"/>
        <end position="297"/>
    </location>
</feature>
<dbReference type="EMBL" id="FZQP02000759">
    <property type="protein sequence ID" value="VVC90276.1"/>
    <property type="molecule type" value="Genomic_DNA"/>
</dbReference>
<evidence type="ECO:0000256" key="3">
    <source>
        <dbReference type="ARBA" id="ARBA00022516"/>
    </source>
</evidence>
<evidence type="ECO:0000256" key="10">
    <source>
        <dbReference type="ARBA" id="ARBA00023136"/>
    </source>
</evidence>
<evidence type="ECO:0000256" key="4">
    <source>
        <dbReference type="ARBA" id="ARBA00022692"/>
    </source>
</evidence>
<keyword evidence="9" id="KW-0443">Lipid metabolism</keyword>
<comment type="domain">
    <text evidence="12">The histidine box domains are involved in binding the catalytic metal ions.</text>
</comment>
<dbReference type="GO" id="GO:0006636">
    <property type="term" value="P:unsaturated fatty acid biosynthetic process"/>
    <property type="evidence" value="ECO:0007669"/>
    <property type="project" value="TreeGrafter"/>
</dbReference>
<keyword evidence="4 12" id="KW-0812">Transmembrane</keyword>
<evidence type="ECO:0000256" key="9">
    <source>
        <dbReference type="ARBA" id="ARBA00023098"/>
    </source>
</evidence>
<sequence length="345" mass="39749">MTTQLATIQQPQETVIDNEPRSGEVNYVRCLTNDPKYLAPIRKLEMKLGFVTPIRWQNTILISLFHILVSFYLLHFLYNGQRCLKQTLILEIIFGQMAAFGVTAGAHRLWTHRSYKVKTPLKILLLIFYATAGQNKLYQWVRDHRLHHKKSETSADPHDVSRGFFFSHVGWLMMKKHPDVLSEGSKIDMSDISGDPLLNIFDRNFNLLKLLFCFLLPAVLPVLLFGETWTISILAVLVRYLLTLNFTWSVNSFAHLYGFKPYDRKIMPAENFAVSLVAMGEGWHNYHHTFPWDYKASELPYFFNVSTLFLDAAAYIGQAYDMKQASPELIKATAEKNGDSSWKTS</sequence>
<evidence type="ECO:0000256" key="1">
    <source>
        <dbReference type="ARBA" id="ARBA00004141"/>
    </source>
</evidence>
<keyword evidence="10 13" id="KW-0472">Membrane</keyword>
<evidence type="ECO:0000256" key="11">
    <source>
        <dbReference type="ARBA" id="ARBA00023160"/>
    </source>
</evidence>
<evidence type="ECO:0000256" key="2">
    <source>
        <dbReference type="ARBA" id="ARBA00009295"/>
    </source>
</evidence>
<keyword evidence="8" id="KW-0408">Iron</keyword>
<keyword evidence="3 12" id="KW-0444">Lipid biosynthesis</keyword>
<keyword evidence="6 13" id="KW-1133">Transmembrane helix</keyword>
<dbReference type="InterPro" id="IPR005804">
    <property type="entry name" value="FA_desaturase_dom"/>
</dbReference>
<dbReference type="GO" id="GO:0005506">
    <property type="term" value="F:iron ion binding"/>
    <property type="evidence" value="ECO:0007669"/>
    <property type="project" value="TreeGrafter"/>
</dbReference>